<evidence type="ECO:0000256" key="1">
    <source>
        <dbReference type="SAM" id="MobiDB-lite"/>
    </source>
</evidence>
<protein>
    <submittedName>
        <fullName evidence="2">Uncharacterized protein</fullName>
    </submittedName>
</protein>
<evidence type="ECO:0000313" key="3">
    <source>
        <dbReference type="Proteomes" id="UP000288675"/>
    </source>
</evidence>
<gene>
    <name evidence="2" type="ORF">EQZ20_24700</name>
</gene>
<evidence type="ECO:0000313" key="2">
    <source>
        <dbReference type="EMBL" id="QAT68075.1"/>
    </source>
</evidence>
<sequence>MKKKVNVEESRKVRSDKKTRVNPSLNQDTHRKLKKLAISCDMTKTMLAAEIIEMAVNNESVIDWFQKKYNVDDAYRIIPVKIQGKIHY</sequence>
<dbReference type="EMBL" id="CP035233">
    <property type="protein sequence ID" value="QAT68075.1"/>
    <property type="molecule type" value="Genomic_DNA"/>
</dbReference>
<organism evidence="2 3">
    <name type="scientific">Bacillus glycinifermentans</name>
    <dbReference type="NCBI Taxonomy" id="1664069"/>
    <lineage>
        <taxon>Bacteria</taxon>
        <taxon>Bacillati</taxon>
        <taxon>Bacillota</taxon>
        <taxon>Bacilli</taxon>
        <taxon>Bacillales</taxon>
        <taxon>Bacillaceae</taxon>
        <taxon>Bacillus</taxon>
    </lineage>
</organism>
<feature type="region of interest" description="Disordered" evidence="1">
    <location>
        <begin position="1"/>
        <end position="28"/>
    </location>
</feature>
<dbReference type="GeneID" id="39505800"/>
<geneLocation type="plasmid" evidence="2 3">
    <name>unnamed1</name>
</geneLocation>
<name>A0AAJ3Z5N9_9BACI</name>
<accession>A0AAJ3Z5N9</accession>
<proteinExistence type="predicted"/>
<dbReference type="Proteomes" id="UP000288675">
    <property type="component" value="Plasmid unnamed1"/>
</dbReference>
<feature type="compositionally biased region" description="Basic and acidic residues" evidence="1">
    <location>
        <begin position="1"/>
        <end position="19"/>
    </location>
</feature>
<reference evidence="2 3" key="1">
    <citation type="submission" date="2019-01" db="EMBL/GenBank/DDBJ databases">
        <title>Genome sequence of Bacillus glycinifermentans SRCM103574.</title>
        <authorList>
            <person name="Kong H.-J."/>
            <person name="Jeong S.-Y."/>
            <person name="Jeong D.-Y."/>
        </authorList>
    </citation>
    <scope>NUCLEOTIDE SEQUENCE [LARGE SCALE GENOMIC DNA]</scope>
    <source>
        <strain evidence="2 3">SRCM103574</strain>
        <plasmid evidence="2 3">unnamed1</plasmid>
    </source>
</reference>
<dbReference type="AlphaFoldDB" id="A0AAJ3Z5N9"/>
<dbReference type="RefSeq" id="WP_128748538.1">
    <property type="nucleotide sequence ID" value="NZ_CP035233.1"/>
</dbReference>
<keyword evidence="2" id="KW-0614">Plasmid</keyword>